<dbReference type="SMART" id="SM00696">
    <property type="entry name" value="DM9"/>
    <property type="match status" value="4"/>
</dbReference>
<dbReference type="Proteomes" id="UP000789524">
    <property type="component" value="Unassembled WGS sequence"/>
</dbReference>
<dbReference type="AlphaFoldDB" id="A0A8J2R7Q8"/>
<dbReference type="PANTHER" id="PTHR31649">
    <property type="entry name" value="AGAP009604-PA"/>
    <property type="match status" value="1"/>
</dbReference>
<dbReference type="EMBL" id="CAKASE010000080">
    <property type="protein sequence ID" value="CAG9581150.1"/>
    <property type="molecule type" value="Genomic_DNA"/>
</dbReference>
<evidence type="ECO:0000313" key="2">
    <source>
        <dbReference type="Proteomes" id="UP000789524"/>
    </source>
</evidence>
<gene>
    <name evidence="1" type="ORF">DCHRY22_LOCUS13813</name>
</gene>
<dbReference type="InterPro" id="IPR006616">
    <property type="entry name" value="DM9_repeat"/>
</dbReference>
<dbReference type="PANTHER" id="PTHR31649:SF1">
    <property type="entry name" value="FARNESOIC ACID O-METHYL TRANSFERASE DOMAIN-CONTAINING PROTEIN"/>
    <property type="match status" value="1"/>
</dbReference>
<sequence length="282" mass="30974">MPWVPAKNGEVPQGADYAGFTKLGERIYIARAEHQGALLPGKVIISKGCAFVPWGGLEHQKKEYEVLVDGPKNWVPYKGPKIPLKSFPGGKTESHEVLFIGRITYQEETTPGKVQVSHNVLYIPLEGKEVAFKDNFEILCIMSWVKAANGHAPANSLVAGHDVTGEPIYVIRAEHEGDLIPGKLVSSHRGAFLPWGGKEITKTEYEVLVKSTNQWVPERSGNVPAKALKAGKTKSGDTLYIGRVHYLKSITPGKVHPSNKACYISYDGKELSFPGYEVLLEN</sequence>
<keyword evidence="2" id="KW-1185">Reference proteome</keyword>
<proteinExistence type="predicted"/>
<evidence type="ECO:0000313" key="1">
    <source>
        <dbReference type="EMBL" id="CAG9581150.1"/>
    </source>
</evidence>
<reference evidence="1" key="1">
    <citation type="submission" date="2021-09" db="EMBL/GenBank/DDBJ databases">
        <authorList>
            <person name="Martin H S."/>
        </authorList>
    </citation>
    <scope>NUCLEOTIDE SEQUENCE</scope>
</reference>
<accession>A0A8J2R7Q8</accession>
<comment type="caution">
    <text evidence="1">The sequence shown here is derived from an EMBL/GenBank/DDBJ whole genome shotgun (WGS) entry which is preliminary data.</text>
</comment>
<dbReference type="Pfam" id="PF11901">
    <property type="entry name" value="DM9"/>
    <property type="match status" value="2"/>
</dbReference>
<organism evidence="1 2">
    <name type="scientific">Danaus chrysippus</name>
    <name type="common">African queen</name>
    <dbReference type="NCBI Taxonomy" id="151541"/>
    <lineage>
        <taxon>Eukaryota</taxon>
        <taxon>Metazoa</taxon>
        <taxon>Ecdysozoa</taxon>
        <taxon>Arthropoda</taxon>
        <taxon>Hexapoda</taxon>
        <taxon>Insecta</taxon>
        <taxon>Pterygota</taxon>
        <taxon>Neoptera</taxon>
        <taxon>Endopterygota</taxon>
        <taxon>Lepidoptera</taxon>
        <taxon>Glossata</taxon>
        <taxon>Ditrysia</taxon>
        <taxon>Papilionoidea</taxon>
        <taxon>Nymphalidae</taxon>
        <taxon>Danainae</taxon>
        <taxon>Danaini</taxon>
        <taxon>Danaina</taxon>
        <taxon>Danaus</taxon>
        <taxon>Anosia</taxon>
    </lineage>
</organism>
<protein>
    <submittedName>
        <fullName evidence="1">(African queen) hypothetical protein</fullName>
    </submittedName>
</protein>
<name>A0A8J2R7Q8_9NEOP</name>
<dbReference type="OrthoDB" id="1925699at2759"/>